<dbReference type="EMBL" id="FXAK01000005">
    <property type="protein sequence ID" value="SMF52277.1"/>
    <property type="molecule type" value="Genomic_DNA"/>
</dbReference>
<dbReference type="GO" id="GO:0008081">
    <property type="term" value="F:phosphoric diester hydrolase activity"/>
    <property type="evidence" value="ECO:0007669"/>
    <property type="project" value="UniProtKB-ARBA"/>
</dbReference>
<evidence type="ECO:0000313" key="4">
    <source>
        <dbReference type="Proteomes" id="UP000192936"/>
    </source>
</evidence>
<gene>
    <name evidence="3" type="ORF">SAMN02982917_2889</name>
</gene>
<dbReference type="Proteomes" id="UP000192936">
    <property type="component" value="Unassembled WGS sequence"/>
</dbReference>
<dbReference type="SUPFAM" id="SSF109604">
    <property type="entry name" value="HD-domain/PDEase-like"/>
    <property type="match status" value="1"/>
</dbReference>
<dbReference type="Pfam" id="PF13487">
    <property type="entry name" value="HD_5"/>
    <property type="match status" value="1"/>
</dbReference>
<evidence type="ECO:0000259" key="2">
    <source>
        <dbReference type="PROSITE" id="PS51832"/>
    </source>
</evidence>
<accession>A0A1X7FHN8</accession>
<dbReference type="PANTHER" id="PTHR45228">
    <property type="entry name" value="CYCLIC DI-GMP PHOSPHODIESTERASE TM_0186-RELATED"/>
    <property type="match status" value="1"/>
</dbReference>
<organism evidence="3 4">
    <name type="scientific">Azospirillum oryzae</name>
    <dbReference type="NCBI Taxonomy" id="286727"/>
    <lineage>
        <taxon>Bacteria</taxon>
        <taxon>Pseudomonadati</taxon>
        <taxon>Pseudomonadota</taxon>
        <taxon>Alphaproteobacteria</taxon>
        <taxon>Rhodospirillales</taxon>
        <taxon>Azospirillaceae</taxon>
        <taxon>Azospirillum</taxon>
    </lineage>
</organism>
<dbReference type="InterPro" id="IPR003607">
    <property type="entry name" value="HD/PDEase_dom"/>
</dbReference>
<dbReference type="Gene3D" id="1.10.3210.10">
    <property type="entry name" value="Hypothetical protein af1432"/>
    <property type="match status" value="1"/>
</dbReference>
<protein>
    <submittedName>
        <fullName evidence="3">HD domain-containing protein</fullName>
    </submittedName>
</protein>
<dbReference type="AlphaFoldDB" id="A0A1X7FHN8"/>
<evidence type="ECO:0000313" key="3">
    <source>
        <dbReference type="EMBL" id="SMF52277.1"/>
    </source>
</evidence>
<dbReference type="CDD" id="cd00077">
    <property type="entry name" value="HDc"/>
    <property type="match status" value="1"/>
</dbReference>
<dbReference type="RefSeq" id="WP_244560674.1">
    <property type="nucleotide sequence ID" value="NZ_FXAK01000005.1"/>
</dbReference>
<proteinExistence type="predicted"/>
<name>A0A1X7FHN8_9PROT</name>
<dbReference type="STRING" id="286727.SAMN02982917_2889"/>
<dbReference type="PROSITE" id="PS51832">
    <property type="entry name" value="HD_GYP"/>
    <property type="match status" value="1"/>
</dbReference>
<keyword evidence="1" id="KW-0472">Membrane</keyword>
<dbReference type="InterPro" id="IPR052020">
    <property type="entry name" value="Cyclic_di-GMP/3'3'-cGAMP_PDE"/>
</dbReference>
<dbReference type="SMART" id="SM00471">
    <property type="entry name" value="HDc"/>
    <property type="match status" value="1"/>
</dbReference>
<sequence>MSVRIGSTMTATGERRRLSLLFRSLSGRHADVATMRLPTARAVLLRLAGAALFLALAVGGIAFLVEVEIADGRVVELAREESAAFLNEARSSLAAGAADSELEASLQIFMASRNGLRLNHGDGHFIVAELYAPDHRKTADYVAPGAEWAEQRLSATRHGFPANGDAIYDRFTLDGHIFIQTMEPLLDSDGRLLGYFESVFQLSARRSHEILRDTATVVAVSSLSVLGTSLVLLPIFGAYNRGILRLSRGLLDANIGMLTALGSAIAKRDSDTNAHNYRVTVLAIRLAEALGLEEAAIRQLVKGAFLHDVGKIAIPDSILLKPGKLDAEEFAVMKTHVVHGLDIVGSSDWLADAADVVGGHHEKFDGSGYPRGLKGESIPIAARIFAVADVFDALTSRRPYKEPMSYAATMDILADGAGKHFDPVVLARFTAIAAGLHERLTAMGDDGVREELRGLVKRYFKLA</sequence>
<keyword evidence="1" id="KW-0812">Transmembrane</keyword>
<dbReference type="InterPro" id="IPR037522">
    <property type="entry name" value="HD_GYP_dom"/>
</dbReference>
<evidence type="ECO:0000256" key="1">
    <source>
        <dbReference type="SAM" id="Phobius"/>
    </source>
</evidence>
<feature type="transmembrane region" description="Helical" evidence="1">
    <location>
        <begin position="43"/>
        <end position="65"/>
    </location>
</feature>
<reference evidence="3 4" key="1">
    <citation type="submission" date="2017-04" db="EMBL/GenBank/DDBJ databases">
        <authorList>
            <person name="Afonso C.L."/>
            <person name="Miller P.J."/>
            <person name="Scott M.A."/>
            <person name="Spackman E."/>
            <person name="Goraichik I."/>
            <person name="Dimitrov K.M."/>
            <person name="Suarez D.L."/>
            <person name="Swayne D.E."/>
        </authorList>
    </citation>
    <scope>NUCLEOTIDE SEQUENCE [LARGE SCALE GENOMIC DNA]</scope>
    <source>
        <strain evidence="3 4">A2P</strain>
    </source>
</reference>
<keyword evidence="1" id="KW-1133">Transmembrane helix</keyword>
<feature type="domain" description="HD-GYP" evidence="2">
    <location>
        <begin position="250"/>
        <end position="445"/>
    </location>
</feature>